<comment type="caution">
    <text evidence="3">The sequence shown here is derived from an EMBL/GenBank/DDBJ whole genome shotgun (WGS) entry which is preliminary data.</text>
</comment>
<keyword evidence="4" id="KW-1185">Reference proteome</keyword>
<dbReference type="Pfam" id="PF03184">
    <property type="entry name" value="DDE_1"/>
    <property type="match status" value="1"/>
</dbReference>
<name>A0AAE0LHB3_9CHLO</name>
<dbReference type="GO" id="GO:0005634">
    <property type="term" value="C:nucleus"/>
    <property type="evidence" value="ECO:0007669"/>
    <property type="project" value="TreeGrafter"/>
</dbReference>
<evidence type="ECO:0000259" key="2">
    <source>
        <dbReference type="Pfam" id="PF03184"/>
    </source>
</evidence>
<evidence type="ECO:0000256" key="1">
    <source>
        <dbReference type="SAM" id="MobiDB-lite"/>
    </source>
</evidence>
<sequence length="757" mass="85283">MHPHEFTAAQESPPAVPTLVGEDSWVHVHYELVCTEVDDEWVLVDLAFSFTTDLIVSSQTTGGDAVKLGAVGNTTALGKRPRYYSNTGVGRRGATKRRSYSNLEKVGAIEVADSIRAESDTRRVNVFDLAEIETGIPAENICKWCRPATRQAIYMAAAKDQVKHLKRKKRTTSGIFPEMEKRLFEEFKKRRARGQRCGPLWLSMRARKLVKDIRAEAVAAKAQGTVGMEVEPAAASDGDQRMEEVEASSGADVEMSAAGEEEASVDEDKRMLAFQAKKDWRRRFCRRFKIARRRRTNNKGRSKGDREAEILQWHVGLYMLLRGERAPEAVQLDEKWGRFTPAQRINVDQSPLGFISGLQDTYAEKGSSEVWISTPSGSSLEKRQCTLQVCYAADVASGKTQCKLALIFRGEGKRITELERLSWDKRVDVYFQTNAWADRAFCLAWLERTYGPWAKTIDGEKLLLMDNLDGQVNMPFREQLKEMWDTLAWYFKPNCTDLLQPVDRHIAQYLKSLIAKELENWLEDDDNLAKWESGQFTASERRVLLTLWSGEAYEKLCAMMDFLQKSFLGSGCLLTVDFSDVDKVAPQNMPGYGKQLRAELLKAQETGMAEDTTSVSEPAPPAPLLPGDEEHSDQSDISEAGLDSDNENDECSDVDPEEFAAFFLPTGMQILSNMPPLDKKLLKTAIMFKWASRGWQLGRVKRKLPRNESGFNFKVYYGVDDREASHCLGEERYVGGLPEAEMANATDGSWVALQKAK</sequence>
<protein>
    <recommendedName>
        <fullName evidence="2">DDE-1 domain-containing protein</fullName>
    </recommendedName>
</protein>
<reference evidence="3 4" key="1">
    <citation type="journal article" date="2015" name="Genome Biol. Evol.">
        <title>Comparative Genomics of a Bacterivorous Green Alga Reveals Evolutionary Causalities and Consequences of Phago-Mixotrophic Mode of Nutrition.</title>
        <authorList>
            <person name="Burns J.A."/>
            <person name="Paasch A."/>
            <person name="Narechania A."/>
            <person name="Kim E."/>
        </authorList>
    </citation>
    <scope>NUCLEOTIDE SEQUENCE [LARGE SCALE GENOMIC DNA]</scope>
    <source>
        <strain evidence="3 4">PLY_AMNH</strain>
    </source>
</reference>
<dbReference type="Proteomes" id="UP001190700">
    <property type="component" value="Unassembled WGS sequence"/>
</dbReference>
<evidence type="ECO:0000313" key="4">
    <source>
        <dbReference type="Proteomes" id="UP001190700"/>
    </source>
</evidence>
<gene>
    <name evidence="3" type="ORF">CYMTET_7588</name>
</gene>
<dbReference type="AlphaFoldDB" id="A0AAE0LHB3"/>
<dbReference type="InterPro" id="IPR004875">
    <property type="entry name" value="DDE_SF_endonuclease_dom"/>
</dbReference>
<feature type="compositionally biased region" description="Acidic residues" evidence="1">
    <location>
        <begin position="642"/>
        <end position="653"/>
    </location>
</feature>
<accession>A0AAE0LHB3</accession>
<feature type="region of interest" description="Disordered" evidence="1">
    <location>
        <begin position="606"/>
        <end position="653"/>
    </location>
</feature>
<organism evidence="3 4">
    <name type="scientific">Cymbomonas tetramitiformis</name>
    <dbReference type="NCBI Taxonomy" id="36881"/>
    <lineage>
        <taxon>Eukaryota</taxon>
        <taxon>Viridiplantae</taxon>
        <taxon>Chlorophyta</taxon>
        <taxon>Pyramimonadophyceae</taxon>
        <taxon>Pyramimonadales</taxon>
        <taxon>Pyramimonadaceae</taxon>
        <taxon>Cymbomonas</taxon>
    </lineage>
</organism>
<proteinExistence type="predicted"/>
<evidence type="ECO:0000313" key="3">
    <source>
        <dbReference type="EMBL" id="KAK3284779.1"/>
    </source>
</evidence>
<dbReference type="EMBL" id="LGRX02002149">
    <property type="protein sequence ID" value="KAK3284779.1"/>
    <property type="molecule type" value="Genomic_DNA"/>
</dbReference>
<feature type="domain" description="DDE-1" evidence="2">
    <location>
        <begin position="395"/>
        <end position="536"/>
    </location>
</feature>
<dbReference type="PANTHER" id="PTHR19303">
    <property type="entry name" value="TRANSPOSON"/>
    <property type="match status" value="1"/>
</dbReference>
<dbReference type="InterPro" id="IPR050863">
    <property type="entry name" value="CenT-Element_Derived"/>
</dbReference>
<dbReference type="PANTHER" id="PTHR19303:SF73">
    <property type="entry name" value="PROTEIN PDC2"/>
    <property type="match status" value="1"/>
</dbReference>
<feature type="region of interest" description="Disordered" evidence="1">
    <location>
        <begin position="231"/>
        <end position="262"/>
    </location>
</feature>
<dbReference type="GO" id="GO:0003677">
    <property type="term" value="F:DNA binding"/>
    <property type="evidence" value="ECO:0007669"/>
    <property type="project" value="TreeGrafter"/>
</dbReference>